<comment type="caution">
    <text evidence="1">The sequence shown here is derived from an EMBL/GenBank/DDBJ whole genome shotgun (WGS) entry which is preliminary data.</text>
</comment>
<evidence type="ECO:0000313" key="1">
    <source>
        <dbReference type="EMBL" id="MCX2801507.1"/>
    </source>
</evidence>
<organism evidence="1 2">
    <name type="scientific">Microbulbifer thermotolerans</name>
    <dbReference type="NCBI Taxonomy" id="252514"/>
    <lineage>
        <taxon>Bacteria</taxon>
        <taxon>Pseudomonadati</taxon>
        <taxon>Pseudomonadota</taxon>
        <taxon>Gammaproteobacteria</taxon>
        <taxon>Cellvibrionales</taxon>
        <taxon>Microbulbiferaceae</taxon>
        <taxon>Microbulbifer</taxon>
    </lineage>
</organism>
<name>A0AB35HVE9_MICTH</name>
<dbReference type="AlphaFoldDB" id="A0AB35HVE9"/>
<dbReference type="Proteomes" id="UP001209730">
    <property type="component" value="Unassembled WGS sequence"/>
</dbReference>
<dbReference type="EMBL" id="JAPHQB010000008">
    <property type="protein sequence ID" value="MCX2801507.1"/>
    <property type="molecule type" value="Genomic_DNA"/>
</dbReference>
<evidence type="ECO:0000313" key="2">
    <source>
        <dbReference type="Proteomes" id="UP001209730"/>
    </source>
</evidence>
<reference evidence="1" key="1">
    <citation type="submission" date="2022-11" db="EMBL/GenBank/DDBJ databases">
        <title>Chitin-degrading and fungicidal potential of chitinolytic bacterial strains from marine environment of the Pacific Ocean regions.</title>
        <authorList>
            <person name="Pentekhina I."/>
            <person name="Nedashkovskaya O."/>
            <person name="Seitkalieva A."/>
            <person name="Podvolotskaya A."/>
            <person name="Tekutyeva L."/>
            <person name="Balabanova L."/>
        </authorList>
    </citation>
    <scope>NUCLEOTIDE SEQUENCE</scope>
    <source>
        <strain evidence="1">KMM 6838</strain>
    </source>
</reference>
<sequence length="68" mass="7857">MSDFLSKIEKHTGLNFDMEVIDASSAFISCKKFKNVSIEINIENDEKVNVYFPPKKKIFGVLHNKHLE</sequence>
<proteinExistence type="predicted"/>
<protein>
    <submittedName>
        <fullName evidence="1">Uncharacterized protein</fullName>
    </submittedName>
</protein>
<gene>
    <name evidence="1" type="ORF">OQJ68_06885</name>
</gene>
<accession>A0AB35HVE9</accession>